<reference evidence="1 2" key="1">
    <citation type="submission" date="2020-05" db="EMBL/GenBank/DDBJ databases">
        <title>Compete genome of Limnobacter sp. SAORIC-580.</title>
        <authorList>
            <person name="Song J."/>
            <person name="Cho J.-C."/>
        </authorList>
    </citation>
    <scope>NUCLEOTIDE SEQUENCE [LARGE SCALE GENOMIC DNA]</scope>
    <source>
        <strain evidence="1 2">SAORIC-580</strain>
    </source>
</reference>
<dbReference type="EMBL" id="CP053084">
    <property type="protein sequence ID" value="QJR30973.1"/>
    <property type="molecule type" value="Genomic_DNA"/>
</dbReference>
<name>A0ABX6N980_9BURK</name>
<gene>
    <name evidence="1" type="ORF">HKT17_15320</name>
</gene>
<sequence length="129" mass="14817">MYQKFDDLLKDLQQSRPSNMTPLGRVFFFSDQAVLLQHGEMEGITWVDIHIELKRFRVDSLAAAKKVLQANREMGASTPIPSWFAVDPKNDCLVFINRLDWRHITCKILEDHILRCIEQMGSALATEGV</sequence>
<dbReference type="Proteomes" id="UP000501130">
    <property type="component" value="Chromosome"/>
</dbReference>
<accession>A0ABX6N980</accession>
<proteinExistence type="predicted"/>
<dbReference type="RefSeq" id="WP_171101270.1">
    <property type="nucleotide sequence ID" value="NZ_CP053084.1"/>
</dbReference>
<organism evidence="1 2">
    <name type="scientific">Limnobacter profundi</name>
    <dbReference type="NCBI Taxonomy" id="2732163"/>
    <lineage>
        <taxon>Bacteria</taxon>
        <taxon>Pseudomonadati</taxon>
        <taxon>Pseudomonadota</taxon>
        <taxon>Betaproteobacteria</taxon>
        <taxon>Burkholderiales</taxon>
        <taxon>Burkholderiaceae</taxon>
        <taxon>Limnobacter</taxon>
    </lineage>
</organism>
<evidence type="ECO:0000313" key="1">
    <source>
        <dbReference type="EMBL" id="QJR30973.1"/>
    </source>
</evidence>
<keyword evidence="2" id="KW-1185">Reference proteome</keyword>
<evidence type="ECO:0000313" key="2">
    <source>
        <dbReference type="Proteomes" id="UP000501130"/>
    </source>
</evidence>
<protein>
    <submittedName>
        <fullName evidence="1">Uncharacterized protein</fullName>
    </submittedName>
</protein>